<accession>A0A1I4P456</accession>
<dbReference type="RefSeq" id="WP_090927680.1">
    <property type="nucleotide sequence ID" value="NZ_FOTY01000023.1"/>
</dbReference>
<gene>
    <name evidence="1" type="ORF">SAMN04488054_1231</name>
</gene>
<evidence type="ECO:0008006" key="3">
    <source>
        <dbReference type="Google" id="ProtNLM"/>
    </source>
</evidence>
<dbReference type="AlphaFoldDB" id="A0A1I4P456"/>
<name>A0A1I4P456_9BACI</name>
<dbReference type="OrthoDB" id="2982665at2"/>
<protein>
    <recommendedName>
        <fullName evidence="3">Phosphodiester glycosidase domain-containing protein</fullName>
    </recommendedName>
</protein>
<keyword evidence="2" id="KW-1185">Reference proteome</keyword>
<evidence type="ECO:0000313" key="2">
    <source>
        <dbReference type="Proteomes" id="UP000199668"/>
    </source>
</evidence>
<dbReference type="Proteomes" id="UP000199668">
    <property type="component" value="Unassembled WGS sequence"/>
</dbReference>
<organism evidence="1 2">
    <name type="scientific">Salibacterium qingdaonense</name>
    <dbReference type="NCBI Taxonomy" id="266892"/>
    <lineage>
        <taxon>Bacteria</taxon>
        <taxon>Bacillati</taxon>
        <taxon>Bacillota</taxon>
        <taxon>Bacilli</taxon>
        <taxon>Bacillales</taxon>
        <taxon>Bacillaceae</taxon>
    </lineage>
</organism>
<dbReference type="EMBL" id="FOTY01000023">
    <property type="protein sequence ID" value="SFM22435.1"/>
    <property type="molecule type" value="Genomic_DNA"/>
</dbReference>
<reference evidence="1 2" key="1">
    <citation type="submission" date="2016-10" db="EMBL/GenBank/DDBJ databases">
        <authorList>
            <person name="de Groot N.N."/>
        </authorList>
    </citation>
    <scope>NUCLEOTIDE SEQUENCE [LARGE SCALE GENOMIC DNA]</scope>
    <source>
        <strain evidence="1 2">CGMCC 1.6134</strain>
    </source>
</reference>
<sequence length="128" mass="13672">MYVDIHNGSDNENASINAIRNIAPSGSNVTNAIGGNSFGSADYQGDYGQYEQCSMIGKDGNFVVMIVTNVLDPRTIPQTLEDLDAMGYDPSYFVHLDGGGSATLKDGFYCCGGNGRRRISNMVAIMDA</sequence>
<evidence type="ECO:0000313" key="1">
    <source>
        <dbReference type="EMBL" id="SFM22435.1"/>
    </source>
</evidence>
<proteinExistence type="predicted"/>